<dbReference type="AlphaFoldDB" id="A0A1V9Y9K6"/>
<sequence length="136" mass="15037">MDADLGRIAVGMQAARCRITGASICRRKQGGFRLLSSSTVVYHVKVIDRAGPIVLDWTYDDFVRLYKRLQAMDRELCAAIAMFPCPKKTFFGRRNALVIKGMCGELENHLTNVLKIGMQFAAASATLHAAIAECLE</sequence>
<dbReference type="GO" id="GO:0035091">
    <property type="term" value="F:phosphatidylinositol binding"/>
    <property type="evidence" value="ECO:0007669"/>
    <property type="project" value="InterPro"/>
</dbReference>
<dbReference type="Gene3D" id="3.30.1520.10">
    <property type="entry name" value="Phox-like domain"/>
    <property type="match status" value="1"/>
</dbReference>
<dbReference type="InterPro" id="IPR001683">
    <property type="entry name" value="PX_dom"/>
</dbReference>
<evidence type="ECO:0000313" key="3">
    <source>
        <dbReference type="Proteomes" id="UP000243579"/>
    </source>
</evidence>
<comment type="caution">
    <text evidence="2">The sequence shown here is derived from an EMBL/GenBank/DDBJ whole genome shotgun (WGS) entry which is preliminary data.</text>
</comment>
<dbReference type="InterPro" id="IPR036871">
    <property type="entry name" value="PX_dom_sf"/>
</dbReference>
<dbReference type="SUPFAM" id="SSF64268">
    <property type="entry name" value="PX domain"/>
    <property type="match status" value="1"/>
</dbReference>
<gene>
    <name evidence="2" type="ORF">ACHHYP_16058</name>
</gene>
<evidence type="ECO:0000259" key="1">
    <source>
        <dbReference type="Pfam" id="PF00787"/>
    </source>
</evidence>
<dbReference type="EMBL" id="JNBR01002455">
    <property type="protein sequence ID" value="OQR82425.1"/>
    <property type="molecule type" value="Genomic_DNA"/>
</dbReference>
<organism evidence="2 3">
    <name type="scientific">Achlya hypogyna</name>
    <name type="common">Oomycete</name>
    <name type="synonym">Protoachlya hypogyna</name>
    <dbReference type="NCBI Taxonomy" id="1202772"/>
    <lineage>
        <taxon>Eukaryota</taxon>
        <taxon>Sar</taxon>
        <taxon>Stramenopiles</taxon>
        <taxon>Oomycota</taxon>
        <taxon>Saprolegniomycetes</taxon>
        <taxon>Saprolegniales</taxon>
        <taxon>Achlyaceae</taxon>
        <taxon>Achlya</taxon>
    </lineage>
</organism>
<dbReference type="OrthoDB" id="74666at2759"/>
<reference evidence="2 3" key="1">
    <citation type="journal article" date="2014" name="Genome Biol. Evol.">
        <title>The secreted proteins of Achlya hypogyna and Thraustotheca clavata identify the ancestral oomycete secretome and reveal gene acquisitions by horizontal gene transfer.</title>
        <authorList>
            <person name="Misner I."/>
            <person name="Blouin N."/>
            <person name="Leonard G."/>
            <person name="Richards T.A."/>
            <person name="Lane C.E."/>
        </authorList>
    </citation>
    <scope>NUCLEOTIDE SEQUENCE [LARGE SCALE GENOMIC DNA]</scope>
    <source>
        <strain evidence="2 3">ATCC 48635</strain>
    </source>
</reference>
<dbReference type="CDD" id="cd06093">
    <property type="entry name" value="PX_domain"/>
    <property type="match status" value="1"/>
</dbReference>
<accession>A0A1V9Y9K6</accession>
<protein>
    <recommendedName>
        <fullName evidence="1">PX domain-containing protein</fullName>
    </recommendedName>
</protein>
<dbReference type="Pfam" id="PF00787">
    <property type="entry name" value="PX"/>
    <property type="match status" value="1"/>
</dbReference>
<dbReference type="Proteomes" id="UP000243579">
    <property type="component" value="Unassembled WGS sequence"/>
</dbReference>
<feature type="domain" description="PX" evidence="1">
    <location>
        <begin position="58"/>
        <end position="116"/>
    </location>
</feature>
<evidence type="ECO:0000313" key="2">
    <source>
        <dbReference type="EMBL" id="OQR82425.1"/>
    </source>
</evidence>
<keyword evidence="3" id="KW-1185">Reference proteome</keyword>
<proteinExistence type="predicted"/>
<name>A0A1V9Y9K6_ACHHY</name>